<protein>
    <submittedName>
        <fullName evidence="2">Nucleoside-diphosphate-sugar epimerase</fullName>
    </submittedName>
</protein>
<keyword evidence="3" id="KW-1185">Reference proteome</keyword>
<proteinExistence type="predicted"/>
<dbReference type="SUPFAM" id="SSF51735">
    <property type="entry name" value="NAD(P)-binding Rossmann-fold domains"/>
    <property type="match status" value="1"/>
</dbReference>
<dbReference type="Pfam" id="PF01370">
    <property type="entry name" value="Epimerase"/>
    <property type="match status" value="1"/>
</dbReference>
<comment type="caution">
    <text evidence="2">The sequence shown here is derived from an EMBL/GenBank/DDBJ whole genome shotgun (WGS) entry which is preliminary data.</text>
</comment>
<dbReference type="Proteomes" id="UP000585905">
    <property type="component" value="Unassembled WGS sequence"/>
</dbReference>
<dbReference type="AlphaFoldDB" id="A0A839E877"/>
<evidence type="ECO:0000313" key="3">
    <source>
        <dbReference type="Proteomes" id="UP000585905"/>
    </source>
</evidence>
<dbReference type="PANTHER" id="PTHR48079">
    <property type="entry name" value="PROTEIN YEEZ"/>
    <property type="match status" value="1"/>
</dbReference>
<feature type="domain" description="NAD-dependent epimerase/dehydratase" evidence="1">
    <location>
        <begin position="6"/>
        <end position="221"/>
    </location>
</feature>
<dbReference type="Gene3D" id="3.40.50.720">
    <property type="entry name" value="NAD(P)-binding Rossmann-like Domain"/>
    <property type="match status" value="1"/>
</dbReference>
<gene>
    <name evidence="2" type="ORF">FHX53_000186</name>
</gene>
<dbReference type="InterPro" id="IPR001509">
    <property type="entry name" value="Epimerase_deHydtase"/>
</dbReference>
<dbReference type="EMBL" id="JACGWX010000001">
    <property type="protein sequence ID" value="MBA8846622.1"/>
    <property type="molecule type" value="Genomic_DNA"/>
</dbReference>
<reference evidence="2 3" key="1">
    <citation type="submission" date="2020-07" db="EMBL/GenBank/DDBJ databases">
        <title>Sequencing the genomes of 1000 actinobacteria strains.</title>
        <authorList>
            <person name="Klenk H.-P."/>
        </authorList>
    </citation>
    <scope>NUCLEOTIDE SEQUENCE [LARGE SCALE GENOMIC DNA]</scope>
    <source>
        <strain evidence="2 3">DSM 19663</strain>
    </source>
</reference>
<dbReference type="RefSeq" id="WP_182489347.1">
    <property type="nucleotide sequence ID" value="NZ_BAAAOV010000003.1"/>
</dbReference>
<dbReference type="PANTHER" id="PTHR48079:SF6">
    <property type="entry name" value="NAD(P)-BINDING DOMAIN-CONTAINING PROTEIN-RELATED"/>
    <property type="match status" value="1"/>
</dbReference>
<dbReference type="GO" id="GO:0004029">
    <property type="term" value="F:aldehyde dehydrogenase (NAD+) activity"/>
    <property type="evidence" value="ECO:0007669"/>
    <property type="project" value="TreeGrafter"/>
</dbReference>
<evidence type="ECO:0000313" key="2">
    <source>
        <dbReference type="EMBL" id="MBA8846622.1"/>
    </source>
</evidence>
<accession>A0A839E877</accession>
<organism evidence="2 3">
    <name type="scientific">Microcella alkalica</name>
    <dbReference type="NCBI Taxonomy" id="355930"/>
    <lineage>
        <taxon>Bacteria</taxon>
        <taxon>Bacillati</taxon>
        <taxon>Actinomycetota</taxon>
        <taxon>Actinomycetes</taxon>
        <taxon>Micrococcales</taxon>
        <taxon>Microbacteriaceae</taxon>
        <taxon>Microcella</taxon>
    </lineage>
</organism>
<dbReference type="InterPro" id="IPR036291">
    <property type="entry name" value="NAD(P)-bd_dom_sf"/>
</dbReference>
<dbReference type="GO" id="GO:0005737">
    <property type="term" value="C:cytoplasm"/>
    <property type="evidence" value="ECO:0007669"/>
    <property type="project" value="TreeGrafter"/>
</dbReference>
<evidence type="ECO:0000259" key="1">
    <source>
        <dbReference type="Pfam" id="PF01370"/>
    </source>
</evidence>
<name>A0A839E877_9MICO</name>
<sequence length="343" mass="36500">MSRRAVILGGTGQLGVATARTLLDDGWSVTLAHRGERTTPAGALQEARTLLVERSDVDALVDLCRGADLVLDCLAFAPDDAAVHGRLVGDVGSVVVVSTASVYRGESGTWLDTATGEDDFPVLPVPVAESHATVDADGDPGYSAQKAALERALLAIDGLPVTILRPGAIHGPHSPALREWFFIKRALDGRERIPLAHRGESRFSTSASVNVAELVRLAGERPGRRVLNAVDDPAPTALEIGHAVLAHLGRTAEFVLLDGGPVDGVGAHPWAVPRPVVLSMEAARVELGYEPVGSHRATIGSAVDWMLDAVRDADWRERFPALATRYGAACWFDYDAEDRLLAR</sequence>
<dbReference type="InterPro" id="IPR051783">
    <property type="entry name" value="NAD(P)-dependent_oxidoreduct"/>
</dbReference>